<sequence>MKIIGLTGGIASGKSTVSNYLASKGIKIIDADKISRSIYDIGSKAYVSVVKEFGVEILNDDKTINRRKLGNIVFADKERLNILNKITHPIIFDEIKRQIMELTIQGSNICVLDAALLIESGWYKVTDLKWLVYVNRETQIKRLIERDKISKEEAINRIKAQMPFEEKVKYADFIIDNNSSIRYTYEQVDILLNIALNGGKK</sequence>
<dbReference type="Pfam" id="PF01121">
    <property type="entry name" value="CoaE"/>
    <property type="match status" value="1"/>
</dbReference>
<dbReference type="EC" id="2.7.1.24" evidence="8 9"/>
<reference evidence="10" key="1">
    <citation type="submission" date="2013-03" db="EMBL/GenBank/DDBJ databases">
        <title>Draft genome sequence of the hydrogen-ethanol-producing anaerobic alkalithermophilic Caloramator celere.</title>
        <authorList>
            <person name="Ciranna A."/>
            <person name="Larjo A."/>
            <person name="Kivisto A."/>
            <person name="Santala V."/>
            <person name="Roos C."/>
            <person name="Karp M."/>
        </authorList>
    </citation>
    <scope>NUCLEOTIDE SEQUENCE [LARGE SCALE GENOMIC DNA]</scope>
    <source>
        <strain evidence="10">DSM 8682</strain>
    </source>
</reference>
<organism evidence="10 11">
    <name type="scientific">Thermobrachium celere DSM 8682</name>
    <dbReference type="NCBI Taxonomy" id="941824"/>
    <lineage>
        <taxon>Bacteria</taxon>
        <taxon>Bacillati</taxon>
        <taxon>Bacillota</taxon>
        <taxon>Clostridia</taxon>
        <taxon>Eubacteriales</taxon>
        <taxon>Clostridiaceae</taxon>
        <taxon>Thermobrachium</taxon>
    </lineage>
</organism>
<comment type="subcellular location">
    <subcellularLocation>
        <location evidence="8">Cytoplasm</location>
    </subcellularLocation>
</comment>
<keyword evidence="7 8" id="KW-0173">Coenzyme A biosynthesis</keyword>
<dbReference type="PROSITE" id="PS51219">
    <property type="entry name" value="DPCK"/>
    <property type="match status" value="1"/>
</dbReference>
<comment type="caution">
    <text evidence="10">The sequence shown here is derived from an EMBL/GenBank/DDBJ whole genome shotgun (WGS) entry which is preliminary data.</text>
</comment>
<dbReference type="PANTHER" id="PTHR10695">
    <property type="entry name" value="DEPHOSPHO-COA KINASE-RELATED"/>
    <property type="match status" value="1"/>
</dbReference>
<evidence type="ECO:0000256" key="3">
    <source>
        <dbReference type="ARBA" id="ARBA00022679"/>
    </source>
</evidence>
<dbReference type="InterPro" id="IPR027417">
    <property type="entry name" value="P-loop_NTPase"/>
</dbReference>
<dbReference type="Proteomes" id="UP000014923">
    <property type="component" value="Unassembled WGS sequence"/>
</dbReference>
<dbReference type="RefSeq" id="WP_018661935.1">
    <property type="nucleotide sequence ID" value="NZ_HF952018.1"/>
</dbReference>
<keyword evidence="3 8" id="KW-0808">Transferase</keyword>
<evidence type="ECO:0000256" key="6">
    <source>
        <dbReference type="ARBA" id="ARBA00022840"/>
    </source>
</evidence>
<dbReference type="EMBL" id="CAVN010000095">
    <property type="protein sequence ID" value="CDF58135.1"/>
    <property type="molecule type" value="Genomic_DNA"/>
</dbReference>
<name>R7RSA8_9CLOT</name>
<evidence type="ECO:0000256" key="2">
    <source>
        <dbReference type="ARBA" id="ARBA00022490"/>
    </source>
</evidence>
<comment type="pathway">
    <text evidence="8">Cofactor biosynthesis; coenzyme A biosynthesis; CoA from (R)-pantothenate: step 5/5.</text>
</comment>
<feature type="binding site" evidence="8">
    <location>
        <begin position="11"/>
        <end position="16"/>
    </location>
    <ligand>
        <name>ATP</name>
        <dbReference type="ChEBI" id="CHEBI:30616"/>
    </ligand>
</feature>
<comment type="similarity">
    <text evidence="1 8">Belongs to the CoaE family.</text>
</comment>
<dbReference type="SUPFAM" id="SSF52540">
    <property type="entry name" value="P-loop containing nucleoside triphosphate hydrolases"/>
    <property type="match status" value="1"/>
</dbReference>
<proteinExistence type="inferred from homology"/>
<dbReference type="OrthoDB" id="9812943at2"/>
<dbReference type="UniPathway" id="UPA00241">
    <property type="reaction ID" value="UER00356"/>
</dbReference>
<accession>R7RSA8</accession>
<evidence type="ECO:0000256" key="4">
    <source>
        <dbReference type="ARBA" id="ARBA00022741"/>
    </source>
</evidence>
<dbReference type="HAMAP" id="MF_00376">
    <property type="entry name" value="Dephospho_CoA_kinase"/>
    <property type="match status" value="1"/>
</dbReference>
<evidence type="ECO:0000256" key="1">
    <source>
        <dbReference type="ARBA" id="ARBA00009018"/>
    </source>
</evidence>
<dbReference type="NCBIfam" id="TIGR00152">
    <property type="entry name" value="dephospho-CoA kinase"/>
    <property type="match status" value="1"/>
</dbReference>
<dbReference type="CDD" id="cd02022">
    <property type="entry name" value="DPCK"/>
    <property type="match status" value="1"/>
</dbReference>
<dbReference type="GO" id="GO:0004140">
    <property type="term" value="F:dephospho-CoA kinase activity"/>
    <property type="evidence" value="ECO:0007669"/>
    <property type="project" value="UniProtKB-UniRule"/>
</dbReference>
<keyword evidence="6 8" id="KW-0067">ATP-binding</keyword>
<dbReference type="Gene3D" id="3.40.50.300">
    <property type="entry name" value="P-loop containing nucleotide triphosphate hydrolases"/>
    <property type="match status" value="1"/>
</dbReference>
<keyword evidence="4 8" id="KW-0547">Nucleotide-binding</keyword>
<evidence type="ECO:0000256" key="5">
    <source>
        <dbReference type="ARBA" id="ARBA00022777"/>
    </source>
</evidence>
<dbReference type="GO" id="GO:0005524">
    <property type="term" value="F:ATP binding"/>
    <property type="evidence" value="ECO:0007669"/>
    <property type="project" value="UniProtKB-UniRule"/>
</dbReference>
<keyword evidence="5 8" id="KW-0418">Kinase</keyword>
<evidence type="ECO:0000256" key="8">
    <source>
        <dbReference type="HAMAP-Rule" id="MF_00376"/>
    </source>
</evidence>
<dbReference type="PANTHER" id="PTHR10695:SF46">
    <property type="entry name" value="BIFUNCTIONAL COENZYME A SYNTHASE-RELATED"/>
    <property type="match status" value="1"/>
</dbReference>
<keyword evidence="11" id="KW-1185">Reference proteome</keyword>
<dbReference type="AlphaFoldDB" id="R7RSA8"/>
<comment type="function">
    <text evidence="8">Catalyzes the phosphorylation of the 3'-hydroxyl group of dephosphocoenzyme A to form coenzyme A.</text>
</comment>
<dbReference type="InterPro" id="IPR001977">
    <property type="entry name" value="Depp_CoAkinase"/>
</dbReference>
<dbReference type="GO" id="GO:0015937">
    <property type="term" value="P:coenzyme A biosynthetic process"/>
    <property type="evidence" value="ECO:0007669"/>
    <property type="project" value="UniProtKB-UniRule"/>
</dbReference>
<dbReference type="HOGENOM" id="CLU_057180_2_1_9"/>
<gene>
    <name evidence="8" type="primary">coaE</name>
    <name evidence="10" type="ORF">TCEL_00181</name>
</gene>
<evidence type="ECO:0000313" key="10">
    <source>
        <dbReference type="EMBL" id="CDF58135.1"/>
    </source>
</evidence>
<evidence type="ECO:0000256" key="9">
    <source>
        <dbReference type="NCBIfam" id="TIGR00152"/>
    </source>
</evidence>
<dbReference type="GO" id="GO:0005737">
    <property type="term" value="C:cytoplasm"/>
    <property type="evidence" value="ECO:0007669"/>
    <property type="project" value="UniProtKB-SubCell"/>
</dbReference>
<comment type="catalytic activity">
    <reaction evidence="8">
        <text>3'-dephospho-CoA + ATP = ADP + CoA + H(+)</text>
        <dbReference type="Rhea" id="RHEA:18245"/>
        <dbReference type="ChEBI" id="CHEBI:15378"/>
        <dbReference type="ChEBI" id="CHEBI:30616"/>
        <dbReference type="ChEBI" id="CHEBI:57287"/>
        <dbReference type="ChEBI" id="CHEBI:57328"/>
        <dbReference type="ChEBI" id="CHEBI:456216"/>
        <dbReference type="EC" id="2.7.1.24"/>
    </reaction>
</comment>
<dbReference type="eggNOG" id="COG0237">
    <property type="taxonomic scope" value="Bacteria"/>
</dbReference>
<evidence type="ECO:0000256" key="7">
    <source>
        <dbReference type="ARBA" id="ARBA00022993"/>
    </source>
</evidence>
<keyword evidence="2 8" id="KW-0963">Cytoplasm</keyword>
<evidence type="ECO:0000313" key="11">
    <source>
        <dbReference type="Proteomes" id="UP000014923"/>
    </source>
</evidence>
<dbReference type="FunFam" id="3.40.50.300:FF:000991">
    <property type="entry name" value="Dephospho-CoA kinase"/>
    <property type="match status" value="1"/>
</dbReference>
<protein>
    <recommendedName>
        <fullName evidence="8 9">Dephospho-CoA kinase</fullName>
        <ecNumber evidence="8 9">2.7.1.24</ecNumber>
    </recommendedName>
    <alternativeName>
        <fullName evidence="8">Dephosphocoenzyme A kinase</fullName>
    </alternativeName>
</protein>